<dbReference type="EMBL" id="BOQP01000031">
    <property type="protein sequence ID" value="GIM77653.1"/>
    <property type="molecule type" value="Genomic_DNA"/>
</dbReference>
<reference evidence="1" key="1">
    <citation type="submission" date="2021-03" db="EMBL/GenBank/DDBJ databases">
        <title>Whole genome shotgun sequence of Actinoplanes consettensis NBRC 14913.</title>
        <authorList>
            <person name="Komaki H."/>
            <person name="Tamura T."/>
        </authorList>
    </citation>
    <scope>NUCLEOTIDE SEQUENCE</scope>
    <source>
        <strain evidence="1">NBRC 14913</strain>
    </source>
</reference>
<proteinExistence type="predicted"/>
<organism evidence="1 2">
    <name type="scientific">Winogradskya consettensis</name>
    <dbReference type="NCBI Taxonomy" id="113560"/>
    <lineage>
        <taxon>Bacteria</taxon>
        <taxon>Bacillati</taxon>
        <taxon>Actinomycetota</taxon>
        <taxon>Actinomycetes</taxon>
        <taxon>Micromonosporales</taxon>
        <taxon>Micromonosporaceae</taxon>
        <taxon>Winogradskya</taxon>
    </lineage>
</organism>
<gene>
    <name evidence="1" type="ORF">Aco04nite_56460</name>
</gene>
<dbReference type="Proteomes" id="UP000680865">
    <property type="component" value="Unassembled WGS sequence"/>
</dbReference>
<evidence type="ECO:0000313" key="1">
    <source>
        <dbReference type="EMBL" id="GIM77653.1"/>
    </source>
</evidence>
<keyword evidence="2" id="KW-1185">Reference proteome</keyword>
<sequence>MAANQLPSWEVRALRPYMKPGLMMVCRRPEAASSCSSWQRVRGVAARWPSLPIQALTVRAQYLAIARRVVLDLIDPAHHEALGDALRSIAEGL</sequence>
<name>A0A919W2Q2_9ACTN</name>
<comment type="caution">
    <text evidence="1">The sequence shown here is derived from an EMBL/GenBank/DDBJ whole genome shotgun (WGS) entry which is preliminary data.</text>
</comment>
<dbReference type="AlphaFoldDB" id="A0A919W2Q2"/>
<protein>
    <submittedName>
        <fullName evidence="1">Uncharacterized protein</fullName>
    </submittedName>
</protein>
<accession>A0A919W2Q2</accession>
<evidence type="ECO:0000313" key="2">
    <source>
        <dbReference type="Proteomes" id="UP000680865"/>
    </source>
</evidence>